<dbReference type="PANTHER" id="PTHR33498">
    <property type="entry name" value="TRANSPOSASE FOR INSERTION SEQUENCE ELEMENT IS1557"/>
    <property type="match status" value="1"/>
</dbReference>
<dbReference type="PANTHER" id="PTHR33498:SF1">
    <property type="entry name" value="TRANSPOSASE FOR INSERTION SEQUENCE ELEMENT IS1557"/>
    <property type="match status" value="1"/>
</dbReference>
<name>A0A1H9Q1K6_9LACT</name>
<dbReference type="OrthoDB" id="2154174at2"/>
<evidence type="ECO:0000313" key="2">
    <source>
        <dbReference type="EMBL" id="SER54320.1"/>
    </source>
</evidence>
<protein>
    <submittedName>
        <fullName evidence="2">Transposase</fullName>
    </submittedName>
</protein>
<gene>
    <name evidence="2" type="ORF">SAMN05421767_1843</name>
</gene>
<sequence>MSFIYWDAKTHQLIDIIEDRRCHNLIDYFMRFSLKTRQAVDTVTIDMYKPYITLINTVFPNAKIIIDPFHIVQAINRELNKTRVKVMNSFKTKNRRLYNKYKRYWKLLLAKTETLDSYTYSRYPLFDWMTNTCGIVDYLLEQSEELKATYRIAHQLRDALADKDFEQFKAALIEAKHSPISKGLRRLIRT</sequence>
<dbReference type="RefSeq" id="WP_143054419.1">
    <property type="nucleotide sequence ID" value="NZ_FOGF01000084.1"/>
</dbReference>
<feature type="domain" description="Transposase IS204/IS1001/IS1096/IS1165 DDE" evidence="1">
    <location>
        <begin position="7"/>
        <end position="178"/>
    </location>
</feature>
<feature type="non-terminal residue" evidence="2">
    <location>
        <position position="190"/>
    </location>
</feature>
<evidence type="ECO:0000313" key="3">
    <source>
        <dbReference type="Proteomes" id="UP000198556"/>
    </source>
</evidence>
<dbReference type="InterPro" id="IPR047951">
    <property type="entry name" value="Transpos_ISL3"/>
</dbReference>
<dbReference type="Pfam" id="PF01610">
    <property type="entry name" value="DDE_Tnp_ISL3"/>
    <property type="match status" value="1"/>
</dbReference>
<organism evidence="2 3">
    <name type="scientific">Granulicatella balaenopterae</name>
    <dbReference type="NCBI Taxonomy" id="137733"/>
    <lineage>
        <taxon>Bacteria</taxon>
        <taxon>Bacillati</taxon>
        <taxon>Bacillota</taxon>
        <taxon>Bacilli</taxon>
        <taxon>Lactobacillales</taxon>
        <taxon>Carnobacteriaceae</taxon>
        <taxon>Granulicatella</taxon>
    </lineage>
</organism>
<accession>A0A1H9Q1K6</accession>
<dbReference type="EMBL" id="FOGF01000084">
    <property type="protein sequence ID" value="SER54320.1"/>
    <property type="molecule type" value="Genomic_DNA"/>
</dbReference>
<dbReference type="InterPro" id="IPR002560">
    <property type="entry name" value="Transposase_DDE"/>
</dbReference>
<dbReference type="Proteomes" id="UP000198556">
    <property type="component" value="Unassembled WGS sequence"/>
</dbReference>
<evidence type="ECO:0000259" key="1">
    <source>
        <dbReference type="Pfam" id="PF01610"/>
    </source>
</evidence>
<reference evidence="2 3" key="1">
    <citation type="submission" date="2016-10" db="EMBL/GenBank/DDBJ databases">
        <authorList>
            <person name="de Groot N.N."/>
        </authorList>
    </citation>
    <scope>NUCLEOTIDE SEQUENCE [LARGE SCALE GENOMIC DNA]</scope>
    <source>
        <strain evidence="2 3">DSM 15827</strain>
    </source>
</reference>
<dbReference type="AlphaFoldDB" id="A0A1H9Q1K6"/>
<keyword evidence="3" id="KW-1185">Reference proteome</keyword>
<proteinExistence type="predicted"/>